<evidence type="ECO:0000259" key="2">
    <source>
        <dbReference type="Pfam" id="PF24032"/>
    </source>
</evidence>
<dbReference type="EMBL" id="PPCX01000010">
    <property type="protein sequence ID" value="PQL12075.1"/>
    <property type="molecule type" value="Genomic_DNA"/>
</dbReference>
<name>A0ABX5C0K1_9FIRM</name>
<dbReference type="InterPro" id="IPR056937">
    <property type="entry name" value="YqbQ/XkdQ"/>
</dbReference>
<reference evidence="3 4" key="1">
    <citation type="submission" date="2018-01" db="EMBL/GenBank/DDBJ databases">
        <title>Draft genome sequences of clinical isolates and type strains of oral Veillonella including Veillonella infantum sp., nov.</title>
        <authorList>
            <person name="Mashima I."/>
            <person name="Liao Y.-C."/>
            <person name="Sabharwal A."/>
            <person name="Haase E.M."/>
            <person name="Nakazawa F."/>
            <person name="Scannapieco F.A."/>
        </authorList>
    </citation>
    <scope>NUCLEOTIDE SEQUENCE [LARGE SCALE GENOMIC DNA]</scope>
    <source>
        <strain evidence="3 4">JCM 15642</strain>
    </source>
</reference>
<evidence type="ECO:0000313" key="3">
    <source>
        <dbReference type="EMBL" id="PQL12075.1"/>
    </source>
</evidence>
<evidence type="ECO:0000313" key="4">
    <source>
        <dbReference type="Proteomes" id="UP000238774"/>
    </source>
</evidence>
<feature type="compositionally biased region" description="Low complexity" evidence="1">
    <location>
        <begin position="378"/>
        <end position="392"/>
    </location>
</feature>
<dbReference type="SUPFAM" id="SSF69279">
    <property type="entry name" value="Phage tail proteins"/>
    <property type="match status" value="1"/>
</dbReference>
<keyword evidence="4" id="KW-1185">Reference proteome</keyword>
<organism evidence="3 4">
    <name type="scientific">Veillonella rogosae JCM 15642</name>
    <dbReference type="NCBI Taxonomy" id="1298595"/>
    <lineage>
        <taxon>Bacteria</taxon>
        <taxon>Bacillati</taxon>
        <taxon>Bacillota</taxon>
        <taxon>Negativicutes</taxon>
        <taxon>Veillonellales</taxon>
        <taxon>Veillonellaceae</taxon>
        <taxon>Veillonella</taxon>
    </lineage>
</organism>
<accession>A0ABX5C0K1</accession>
<dbReference type="Proteomes" id="UP000238774">
    <property type="component" value="Unassembled WGS sequence"/>
</dbReference>
<proteinExistence type="predicted"/>
<feature type="region of interest" description="Disordered" evidence="1">
    <location>
        <begin position="369"/>
        <end position="394"/>
    </location>
</feature>
<comment type="caution">
    <text evidence="3">The sequence shown here is derived from an EMBL/GenBank/DDBJ whole genome shotgun (WGS) entry which is preliminary data.</text>
</comment>
<sequence length="519" mass="57923">MAATTQTLTVKPAPLLVDYSLIIKNDKGEFLIDPQDGVTLDRSPDLAPAKLKFKVFKDEVLDFEEGNQVTFAVNGEVIFVGYVFEKSRSKSRFIEVLCYDQLRYLKSYGCYVFDNTKTASERIKALCDDFGIKVGDIVDTKVKIDHVFDNKTVQDIIQTLLMKSTIASPVNDKTKHKPIYVVYDDKGLLYIKEMDDMITEVLIDETQVEDYEYVSSIDKNTYTQLLVVREAPVKGKNKKELLRTGGAYCNDNIKRWGVLQKVYKPDEKDVNAIDKAKKMLESLSKKTHTLRLRGVLGDTSLRPGSGIYVNFNLGDQLLNELVYVNAVEHTFKNHEHRMDLELIYFDKQQPKIETKDYGDAEVRKRIEEYNKNKHKSSKSSSSASKTSNATNSQVQAGMSAIEGTSYPVDPSNGCVNRALAGASYYNADCADLYNQGIDNVDDMETGLNAKGYVSEAYTGQANAGDILVYGDNQHVVIADGNGGFVGNSTSRGYVIQGNDVNYAFRNGVAPVKIIRTGVK</sequence>
<gene>
    <name evidence="3" type="ORF">VRHSUH09_06555</name>
</gene>
<feature type="domain" description="YqbQ/XkdQ" evidence="2">
    <location>
        <begin position="40"/>
        <end position="342"/>
    </location>
</feature>
<dbReference type="RefSeq" id="WP_105081726.1">
    <property type="nucleotide sequence ID" value="NZ_PPCX01000010.1"/>
</dbReference>
<protein>
    <recommendedName>
        <fullName evidence="2">YqbQ/XkdQ domain-containing protein</fullName>
    </recommendedName>
</protein>
<dbReference type="Pfam" id="PF24032">
    <property type="entry name" value="YQBQ"/>
    <property type="match status" value="1"/>
</dbReference>
<evidence type="ECO:0000256" key="1">
    <source>
        <dbReference type="SAM" id="MobiDB-lite"/>
    </source>
</evidence>